<dbReference type="InterPro" id="IPR036388">
    <property type="entry name" value="WH-like_DNA-bd_sf"/>
</dbReference>
<sequence>MDALKILSPIHKATRQIGLHLEQKTRRLGVSNIEGHLLTYLLSYAPCPIAELNRVFGLKRSTLTSILDRLEERRLISRTVNPADRRSWLVQIQPAGADIARRLRSVLEEFEAEIIGLLGQEDLRSFNRVMETIARVTAVELRDRS</sequence>
<dbReference type="PROSITE" id="PS50995">
    <property type="entry name" value="HTH_MARR_2"/>
    <property type="match status" value="1"/>
</dbReference>
<comment type="caution">
    <text evidence="2">The sequence shown here is derived from an EMBL/GenBank/DDBJ whole genome shotgun (WGS) entry which is preliminary data.</text>
</comment>
<dbReference type="AlphaFoldDB" id="A0A1F5YG67"/>
<dbReference type="InterPro" id="IPR000835">
    <property type="entry name" value="HTH_MarR-typ"/>
</dbReference>
<accession>A0A1F5YG67</accession>
<dbReference type="SMART" id="SM00347">
    <property type="entry name" value="HTH_MARR"/>
    <property type="match status" value="1"/>
</dbReference>
<evidence type="ECO:0000313" key="2">
    <source>
        <dbReference type="EMBL" id="OGF98966.1"/>
    </source>
</evidence>
<dbReference type="InterPro" id="IPR039422">
    <property type="entry name" value="MarR/SlyA-like"/>
</dbReference>
<feature type="domain" description="HTH marR-type" evidence="1">
    <location>
        <begin position="3"/>
        <end position="135"/>
    </location>
</feature>
<gene>
    <name evidence="2" type="ORF">A2Z86_03580</name>
</gene>
<dbReference type="GO" id="GO:0006950">
    <property type="term" value="P:response to stress"/>
    <property type="evidence" value="ECO:0007669"/>
    <property type="project" value="TreeGrafter"/>
</dbReference>
<organism evidence="2 3">
    <name type="scientific">Candidatus Glassbacteria bacterium GWA2_58_10</name>
    <dbReference type="NCBI Taxonomy" id="1817865"/>
    <lineage>
        <taxon>Bacteria</taxon>
        <taxon>Candidatus Glassiibacteriota</taxon>
    </lineage>
</organism>
<dbReference type="SUPFAM" id="SSF46785">
    <property type="entry name" value="Winged helix' DNA-binding domain"/>
    <property type="match status" value="1"/>
</dbReference>
<evidence type="ECO:0000259" key="1">
    <source>
        <dbReference type="PROSITE" id="PS50995"/>
    </source>
</evidence>
<proteinExistence type="predicted"/>
<dbReference type="Proteomes" id="UP000176992">
    <property type="component" value="Unassembled WGS sequence"/>
</dbReference>
<reference evidence="2 3" key="1">
    <citation type="journal article" date="2016" name="Nat. Commun.">
        <title>Thousands of microbial genomes shed light on interconnected biogeochemical processes in an aquifer system.</title>
        <authorList>
            <person name="Anantharaman K."/>
            <person name="Brown C.T."/>
            <person name="Hug L.A."/>
            <person name="Sharon I."/>
            <person name="Castelle C.J."/>
            <person name="Probst A.J."/>
            <person name="Thomas B.C."/>
            <person name="Singh A."/>
            <person name="Wilkins M.J."/>
            <person name="Karaoz U."/>
            <person name="Brodie E.L."/>
            <person name="Williams K.H."/>
            <person name="Hubbard S.S."/>
            <person name="Banfield J.F."/>
        </authorList>
    </citation>
    <scope>NUCLEOTIDE SEQUENCE [LARGE SCALE GENOMIC DNA]</scope>
</reference>
<dbReference type="PRINTS" id="PR00598">
    <property type="entry name" value="HTHMARR"/>
</dbReference>
<dbReference type="GO" id="GO:0003700">
    <property type="term" value="F:DNA-binding transcription factor activity"/>
    <property type="evidence" value="ECO:0007669"/>
    <property type="project" value="InterPro"/>
</dbReference>
<dbReference type="Pfam" id="PF01047">
    <property type="entry name" value="MarR"/>
    <property type="match status" value="1"/>
</dbReference>
<dbReference type="Gene3D" id="1.10.10.10">
    <property type="entry name" value="Winged helix-like DNA-binding domain superfamily/Winged helix DNA-binding domain"/>
    <property type="match status" value="1"/>
</dbReference>
<name>A0A1F5YG67_9BACT</name>
<dbReference type="PANTHER" id="PTHR33164:SF43">
    <property type="entry name" value="HTH-TYPE TRANSCRIPTIONAL REPRESSOR YETL"/>
    <property type="match status" value="1"/>
</dbReference>
<protein>
    <recommendedName>
        <fullName evidence="1">HTH marR-type domain-containing protein</fullName>
    </recommendedName>
</protein>
<evidence type="ECO:0000313" key="3">
    <source>
        <dbReference type="Proteomes" id="UP000176992"/>
    </source>
</evidence>
<dbReference type="InterPro" id="IPR036390">
    <property type="entry name" value="WH_DNA-bd_sf"/>
</dbReference>
<dbReference type="PANTHER" id="PTHR33164">
    <property type="entry name" value="TRANSCRIPTIONAL REGULATOR, MARR FAMILY"/>
    <property type="match status" value="1"/>
</dbReference>
<dbReference type="EMBL" id="MFIV01000052">
    <property type="protein sequence ID" value="OGF98966.1"/>
    <property type="molecule type" value="Genomic_DNA"/>
</dbReference>